<dbReference type="Pfam" id="PF01728">
    <property type="entry name" value="FtsJ"/>
    <property type="match status" value="1"/>
</dbReference>
<dbReference type="CDD" id="cd02440">
    <property type="entry name" value="AdoMet_MTases"/>
    <property type="match status" value="1"/>
</dbReference>
<evidence type="ECO:0000259" key="3">
    <source>
        <dbReference type="Pfam" id="PF01728"/>
    </source>
</evidence>
<keyword evidence="4" id="KW-0489">Methyltransferase</keyword>
<gene>
    <name evidence="4" type="ORF">FJM45_05580</name>
</gene>
<dbReference type="InterPro" id="IPR002877">
    <property type="entry name" value="RNA_MeTrfase_FtsJ_dom"/>
</dbReference>
<dbReference type="PROSITE" id="PS50889">
    <property type="entry name" value="S4"/>
    <property type="match status" value="1"/>
</dbReference>
<evidence type="ECO:0000313" key="4">
    <source>
        <dbReference type="EMBL" id="ECK9990046.1"/>
    </source>
</evidence>
<evidence type="ECO:0000256" key="2">
    <source>
        <dbReference type="PROSITE-ProRule" id="PRU00182"/>
    </source>
</evidence>
<dbReference type="GO" id="GO:0003723">
    <property type="term" value="F:RNA binding"/>
    <property type="evidence" value="ECO:0007669"/>
    <property type="project" value="UniProtKB-KW"/>
</dbReference>
<feature type="domain" description="Ribosomal RNA methyltransferase FtsJ" evidence="3">
    <location>
        <begin position="69"/>
        <end position="245"/>
    </location>
</feature>
<dbReference type="Gene3D" id="3.40.50.150">
    <property type="entry name" value="Vaccinia Virus protein VP39"/>
    <property type="match status" value="1"/>
</dbReference>
<accession>A0A5T1BCN2</accession>
<dbReference type="RefSeq" id="WP_096569226.1">
    <property type="nucleotide sequence ID" value="NZ_CP172392.1"/>
</dbReference>
<keyword evidence="4" id="KW-0808">Transferase</keyword>
<dbReference type="AlphaFoldDB" id="A0A5T1BCN2"/>
<comment type="caution">
    <text evidence="4">The sequence shown here is derived from an EMBL/GenBank/DDBJ whole genome shotgun (WGS) entry which is preliminary data.</text>
</comment>
<dbReference type="InterPro" id="IPR029063">
    <property type="entry name" value="SAM-dependent_MTases_sf"/>
</dbReference>
<organism evidence="4">
    <name type="scientific">Campylobacter coli</name>
    <dbReference type="NCBI Taxonomy" id="195"/>
    <lineage>
        <taxon>Bacteria</taxon>
        <taxon>Pseudomonadati</taxon>
        <taxon>Campylobacterota</taxon>
        <taxon>Epsilonproteobacteria</taxon>
        <taxon>Campylobacterales</taxon>
        <taxon>Campylobacteraceae</taxon>
        <taxon>Campylobacter</taxon>
    </lineage>
</organism>
<dbReference type="GO" id="GO:0032259">
    <property type="term" value="P:methylation"/>
    <property type="evidence" value="ECO:0007669"/>
    <property type="project" value="UniProtKB-KW"/>
</dbReference>
<evidence type="ECO:0000256" key="1">
    <source>
        <dbReference type="ARBA" id="ARBA00022884"/>
    </source>
</evidence>
<dbReference type="PANTHER" id="PTHR32319:SF0">
    <property type="entry name" value="BACTERIAL HEMOLYSIN-LIKE PROTEIN"/>
    <property type="match status" value="1"/>
</dbReference>
<dbReference type="EMBL" id="AAJEIL010000019">
    <property type="protein sequence ID" value="ECK9990046.1"/>
    <property type="molecule type" value="Genomic_DNA"/>
</dbReference>
<name>A0A5T1BCN2_CAMCO</name>
<keyword evidence="1 2" id="KW-0694">RNA-binding</keyword>
<reference evidence="4" key="1">
    <citation type="submission" date="2019-06" db="EMBL/GenBank/DDBJ databases">
        <authorList>
            <consortium name="NARMS: The National Antimicrobial Resistance Monitoring System"/>
        </authorList>
    </citation>
    <scope>NUCLEOTIDE SEQUENCE</scope>
    <source>
        <strain evidence="4">FSIS21924625</strain>
    </source>
</reference>
<sequence length="249" mass="28766">MRYDIFVAKRLNLSRNKALELIENEEILLNSKPYKASFDVQNLLKNKIADQEELLNSKELDLELLGELYVSRAAFKLKYFLENHNINIANKTCLDIGSSTGGFVQILLEHKALKVSALDVGDNQLHPSLRDDKRIEVIENTDLRTFKSEQKFDFITCDVSFISLTHLLSYIDNLALKDIVLLFKPQFEVGKQAKRDKKGVLKDEKAVLKAMREFENACARLGWILQCCEESKIKGKEGNIEYFYYYTKK</sequence>
<protein>
    <submittedName>
        <fullName evidence="4">TlyA family RNA methyltransferase</fullName>
    </submittedName>
</protein>
<dbReference type="PANTHER" id="PTHR32319">
    <property type="entry name" value="BACTERIAL HEMOLYSIN-LIKE PROTEIN"/>
    <property type="match status" value="1"/>
</dbReference>
<dbReference type="GO" id="GO:0008168">
    <property type="term" value="F:methyltransferase activity"/>
    <property type="evidence" value="ECO:0007669"/>
    <property type="project" value="UniProtKB-KW"/>
</dbReference>
<dbReference type="InterPro" id="IPR047048">
    <property type="entry name" value="TlyA"/>
</dbReference>
<dbReference type="SUPFAM" id="SSF53335">
    <property type="entry name" value="S-adenosyl-L-methionine-dependent methyltransferases"/>
    <property type="match status" value="1"/>
</dbReference>
<proteinExistence type="predicted"/>